<reference evidence="1" key="1">
    <citation type="submission" date="2022-12" db="EMBL/GenBank/DDBJ databases">
        <title>NDM-1 containing novel ST 2018 Pseudenterobacter timonensis.</title>
        <authorList>
            <person name="Halder G."/>
            <person name="Mandal S."/>
            <person name="Dutta S."/>
        </authorList>
    </citation>
    <scope>NUCLEOTIDE SEQUENCE</scope>
    <source>
        <strain evidence="1">CNCI147</strain>
    </source>
</reference>
<evidence type="ECO:0008006" key="3">
    <source>
        <dbReference type="Google" id="ProtNLM"/>
    </source>
</evidence>
<accession>A0AAE4IU83</accession>
<protein>
    <recommendedName>
        <fullName evidence="3">Lipoprotein</fullName>
    </recommendedName>
</protein>
<gene>
    <name evidence="1" type="ORF">O7047_06820</name>
</gene>
<evidence type="ECO:0000313" key="2">
    <source>
        <dbReference type="Proteomes" id="UP001248822"/>
    </source>
</evidence>
<name>A0AAE4IU83_9ENTR</name>
<sequence length="62" mass="6833">MIKSGLMGLGALMLTACYSPEPTVIHSVTEETIEDVYSPAPVYEEQCAYEDDGSSYCESRTY</sequence>
<dbReference type="EMBL" id="JAQGEC010000004">
    <property type="protein sequence ID" value="MDR9889945.1"/>
    <property type="molecule type" value="Genomic_DNA"/>
</dbReference>
<evidence type="ECO:0000313" key="1">
    <source>
        <dbReference type="EMBL" id="MDR9889945.1"/>
    </source>
</evidence>
<proteinExistence type="predicted"/>
<comment type="caution">
    <text evidence="1">The sequence shown here is derived from an EMBL/GenBank/DDBJ whole genome shotgun (WGS) entry which is preliminary data.</text>
</comment>
<organism evidence="1 2">
    <name type="scientific">Pseudenterobacter timonensis</name>
    <dbReference type="NCBI Taxonomy" id="1755099"/>
    <lineage>
        <taxon>Bacteria</taxon>
        <taxon>Pseudomonadati</taxon>
        <taxon>Pseudomonadota</taxon>
        <taxon>Gammaproteobacteria</taxon>
        <taxon>Enterobacterales</taxon>
        <taxon>Enterobacteriaceae</taxon>
        <taxon>Pseudenterobacter</taxon>
    </lineage>
</organism>
<dbReference type="AlphaFoldDB" id="A0AAE4IU83"/>
<dbReference type="Proteomes" id="UP001248822">
    <property type="component" value="Unassembled WGS sequence"/>
</dbReference>
<dbReference type="RefSeq" id="WP_310825427.1">
    <property type="nucleotide sequence ID" value="NZ_JAQGEC010000004.1"/>
</dbReference>
<dbReference type="PROSITE" id="PS51257">
    <property type="entry name" value="PROKAR_LIPOPROTEIN"/>
    <property type="match status" value="1"/>
</dbReference>